<dbReference type="RefSeq" id="WP_218090585.1">
    <property type="nucleotide sequence ID" value="NZ_CAJVAS010000002.1"/>
</dbReference>
<dbReference type="GO" id="GO:0005524">
    <property type="term" value="F:ATP binding"/>
    <property type="evidence" value="ECO:0007669"/>
    <property type="project" value="UniProtKB-KW"/>
</dbReference>
<evidence type="ECO:0000313" key="7">
    <source>
        <dbReference type="EMBL" id="CAG7605096.1"/>
    </source>
</evidence>
<dbReference type="InterPro" id="IPR015854">
    <property type="entry name" value="ABC_transpr_LolD-like"/>
</dbReference>
<dbReference type="FunFam" id="3.40.50.300:FF:000032">
    <property type="entry name" value="Export ABC transporter ATP-binding protein"/>
    <property type="match status" value="1"/>
</dbReference>
<dbReference type="CDD" id="cd03255">
    <property type="entry name" value="ABC_MJ0796_LolCDE_FtsE"/>
    <property type="match status" value="1"/>
</dbReference>
<evidence type="ECO:0000259" key="6">
    <source>
        <dbReference type="PROSITE" id="PS51740"/>
    </source>
</evidence>
<dbReference type="InterPro" id="IPR017911">
    <property type="entry name" value="MacB-like_ATP-bd"/>
</dbReference>
<protein>
    <submittedName>
        <fullName evidence="7">Vitamin B12 import ATP-binding protein BtuD</fullName>
    </submittedName>
</protein>
<dbReference type="PROSITE" id="PS00211">
    <property type="entry name" value="ABC_TRANSPORTER_1"/>
    <property type="match status" value="1"/>
</dbReference>
<evidence type="ECO:0000313" key="8">
    <source>
        <dbReference type="Proteomes" id="UP000693672"/>
    </source>
</evidence>
<dbReference type="AlphaFoldDB" id="A0A916JVQ4"/>
<feature type="domain" description="SpoVT-AbrB" evidence="6">
    <location>
        <begin position="250"/>
        <end position="293"/>
    </location>
</feature>
<evidence type="ECO:0000256" key="4">
    <source>
        <dbReference type="PROSITE-ProRule" id="PRU01076"/>
    </source>
</evidence>
<proteinExistence type="predicted"/>
<dbReference type="PROSITE" id="PS50893">
    <property type="entry name" value="ABC_TRANSPORTER_2"/>
    <property type="match status" value="1"/>
</dbReference>
<dbReference type="InterPro" id="IPR003439">
    <property type="entry name" value="ABC_transporter-like_ATP-bd"/>
</dbReference>
<name>A0A916JVQ4_9BACL</name>
<dbReference type="EMBL" id="CAJVAS010000002">
    <property type="protein sequence ID" value="CAG7605096.1"/>
    <property type="molecule type" value="Genomic_DNA"/>
</dbReference>
<dbReference type="PANTHER" id="PTHR24220">
    <property type="entry name" value="IMPORT ATP-BINDING PROTEIN"/>
    <property type="match status" value="1"/>
</dbReference>
<keyword evidence="4" id="KW-0238">DNA-binding</keyword>
<gene>
    <name evidence="7" type="primary">btuD_3</name>
    <name evidence="7" type="ORF">PAESOLCIP111_00772</name>
</gene>
<keyword evidence="1" id="KW-0813">Transport</keyword>
<keyword evidence="3 7" id="KW-0067">ATP-binding</keyword>
<dbReference type="GO" id="GO:0003677">
    <property type="term" value="F:DNA binding"/>
    <property type="evidence" value="ECO:0007669"/>
    <property type="project" value="UniProtKB-UniRule"/>
</dbReference>
<keyword evidence="8" id="KW-1185">Reference proteome</keyword>
<dbReference type="PANTHER" id="PTHR24220:SF685">
    <property type="entry name" value="ABC TRANSPORTER RELATED"/>
    <property type="match status" value="1"/>
</dbReference>
<evidence type="ECO:0000256" key="3">
    <source>
        <dbReference type="ARBA" id="ARBA00022840"/>
    </source>
</evidence>
<feature type="domain" description="ABC transporter" evidence="5">
    <location>
        <begin position="2"/>
        <end position="240"/>
    </location>
</feature>
<comment type="caution">
    <text evidence="7">The sequence shown here is derived from an EMBL/GenBank/DDBJ whole genome shotgun (WGS) entry which is preliminary data.</text>
</comment>
<dbReference type="InterPro" id="IPR017871">
    <property type="entry name" value="ABC_transporter-like_CS"/>
</dbReference>
<keyword evidence="2" id="KW-0547">Nucleotide-binding</keyword>
<dbReference type="GO" id="GO:0016887">
    <property type="term" value="F:ATP hydrolysis activity"/>
    <property type="evidence" value="ECO:0007669"/>
    <property type="project" value="InterPro"/>
</dbReference>
<evidence type="ECO:0000256" key="2">
    <source>
        <dbReference type="ARBA" id="ARBA00022741"/>
    </source>
</evidence>
<dbReference type="GO" id="GO:0098796">
    <property type="term" value="C:membrane protein complex"/>
    <property type="evidence" value="ECO:0007669"/>
    <property type="project" value="UniProtKB-ARBA"/>
</dbReference>
<accession>A0A916JVQ4</accession>
<evidence type="ECO:0000259" key="5">
    <source>
        <dbReference type="PROSITE" id="PS50893"/>
    </source>
</evidence>
<dbReference type="Proteomes" id="UP000693672">
    <property type="component" value="Unassembled WGS sequence"/>
</dbReference>
<dbReference type="Pfam" id="PF00005">
    <property type="entry name" value="ABC_tran"/>
    <property type="match status" value="1"/>
</dbReference>
<sequence length="295" mass="32756">MIHCEGLVKIYKTEEIEVVALQGLNITVAKGEMMAIIGNSGSGKSTLLNILGGLDRPSAGQVQVGEWNLLKITDEELVRYKRETVGFIWQNNARNLVPYLTALENVEMPMMLSGKYDRPYAKQLLEWVGLKERVNNKLQQLSGGEQQRVAIAIALANRPSMLLADEPTGSVDTRTSDMIMDIFRRLNRELGVTIVIVTHDMTLVSKVDRVVAIRDGMTSTEFIKRNPNLDQSEAEAQAAAGKSTIHDVHEEYVVLDRAGRLQIPRTYLQALGIEGKASMEFDGEKIIIRPPKALG</sequence>
<dbReference type="InterPro" id="IPR007159">
    <property type="entry name" value="SpoVT-AbrB_dom"/>
</dbReference>
<reference evidence="7" key="1">
    <citation type="submission" date="2021-06" db="EMBL/GenBank/DDBJ databases">
        <authorList>
            <person name="Criscuolo A."/>
        </authorList>
    </citation>
    <scope>NUCLEOTIDE SEQUENCE</scope>
    <source>
        <strain evidence="7">CIP111600</strain>
    </source>
</reference>
<dbReference type="GO" id="GO:0022857">
    <property type="term" value="F:transmembrane transporter activity"/>
    <property type="evidence" value="ECO:0007669"/>
    <property type="project" value="TreeGrafter"/>
</dbReference>
<organism evidence="7 8">
    <name type="scientific">Paenibacillus solanacearum</name>
    <dbReference type="NCBI Taxonomy" id="2048548"/>
    <lineage>
        <taxon>Bacteria</taxon>
        <taxon>Bacillati</taxon>
        <taxon>Bacillota</taxon>
        <taxon>Bacilli</taxon>
        <taxon>Bacillales</taxon>
        <taxon>Paenibacillaceae</taxon>
        <taxon>Paenibacillus</taxon>
    </lineage>
</organism>
<evidence type="ECO:0000256" key="1">
    <source>
        <dbReference type="ARBA" id="ARBA00022448"/>
    </source>
</evidence>
<dbReference type="SMART" id="SM00382">
    <property type="entry name" value="AAA"/>
    <property type="match status" value="1"/>
</dbReference>
<dbReference type="GO" id="GO:0005886">
    <property type="term" value="C:plasma membrane"/>
    <property type="evidence" value="ECO:0007669"/>
    <property type="project" value="TreeGrafter"/>
</dbReference>
<dbReference type="PROSITE" id="PS51740">
    <property type="entry name" value="SPOVT_ABRB"/>
    <property type="match status" value="1"/>
</dbReference>
<dbReference type="InterPro" id="IPR003593">
    <property type="entry name" value="AAA+_ATPase"/>
</dbReference>